<organism evidence="1 2">
    <name type="scientific">Clunio marinus</name>
    <dbReference type="NCBI Taxonomy" id="568069"/>
    <lineage>
        <taxon>Eukaryota</taxon>
        <taxon>Metazoa</taxon>
        <taxon>Ecdysozoa</taxon>
        <taxon>Arthropoda</taxon>
        <taxon>Hexapoda</taxon>
        <taxon>Insecta</taxon>
        <taxon>Pterygota</taxon>
        <taxon>Neoptera</taxon>
        <taxon>Endopterygota</taxon>
        <taxon>Diptera</taxon>
        <taxon>Nematocera</taxon>
        <taxon>Chironomoidea</taxon>
        <taxon>Chironomidae</taxon>
        <taxon>Clunio</taxon>
    </lineage>
</organism>
<gene>
    <name evidence="1" type="ORF">CLUMA_CG002995</name>
</gene>
<evidence type="ECO:0000313" key="2">
    <source>
        <dbReference type="Proteomes" id="UP000183832"/>
    </source>
</evidence>
<dbReference type="EMBL" id="CVRI01000011">
    <property type="protein sequence ID" value="CRK89236.1"/>
    <property type="molecule type" value="Genomic_DNA"/>
</dbReference>
<dbReference type="AlphaFoldDB" id="A0A1J1HPB8"/>
<reference evidence="1 2" key="1">
    <citation type="submission" date="2015-04" db="EMBL/GenBank/DDBJ databases">
        <authorList>
            <person name="Syromyatnikov M.Y."/>
            <person name="Popov V.N."/>
        </authorList>
    </citation>
    <scope>NUCLEOTIDE SEQUENCE [LARGE SCALE GENOMIC DNA]</scope>
</reference>
<sequence>MFSEQNRASTKLMKSSEPKVHEFFIGIKILVQDWAVCRIMSHFIHSSSMSTEAEHHYRINTKIVNIVTLENKPLKRIQSFSSSYFAVLWRSSKL</sequence>
<evidence type="ECO:0000313" key="1">
    <source>
        <dbReference type="EMBL" id="CRK89236.1"/>
    </source>
</evidence>
<keyword evidence="2" id="KW-1185">Reference proteome</keyword>
<dbReference type="Proteomes" id="UP000183832">
    <property type="component" value="Unassembled WGS sequence"/>
</dbReference>
<protein>
    <submittedName>
        <fullName evidence="1">CLUMA_CG002995, isoform A</fullName>
    </submittedName>
</protein>
<accession>A0A1J1HPB8</accession>
<proteinExistence type="predicted"/>
<name>A0A1J1HPB8_9DIPT</name>